<dbReference type="Proteomes" id="UP001236369">
    <property type="component" value="Unassembled WGS sequence"/>
</dbReference>
<gene>
    <name evidence="3" type="ORF">QO016_004187</name>
</gene>
<sequence length="736" mass="75351">MAEPLVIQFAADTSRAQSAMASLTAQVVGNMTQIGVAMAGGAANANGFGAALEGMKANAVRTATAVGADVKAIAGATGAAVAAEGATLQSVASAFTAAAVTSNTATASARAGVAATATALGTVSAQLPALGQLAVALGVAGGAYLTISTAVSAANAQIARFTALSAEAERTGFGIGILQRFQDVAKEAGLAVEEIDHALRHAAQATTPRFEQDNPVRKQLTDLFQSGYTGDFQSKGLADYLGARDAETRLRAVVTALRELRDLGLSLAAVDLAEKVFGADTAERIRTGRLDIEAIADALDRKRDDLITQEQVDRAVDFRDRLDAAYAAIAKVLETSLAVTEAGYAIDRAWLAVVETTARAAVNAGQFLDAMLKAARAGDGQSPLAPRQRLPGEGSLGADLGEIAGQSARGRTLYDRPIGPERPAEFITDPPEPPRRPLSFFTEQAHARPAHPRDGGAGAAADPLETFVHGLEKSAAAAKAEAEAFDRSDAEKNVAVQLARAQEIASQNGRSLTEAETQAVTRAAHAVAQYRDQLADLEQQQRQGAETARFFGDTVANSLADAIVNGRTFADILRGVQAQLGRAALQAVFTGQGPLAGPFGTAPAASAPAGGNAVGGLAGLFGGGFSLAGFDPLPAHFAANGGPVQAGQPVTVGEMGREVFVPQQNGTMFPLAKGPGWGAAAGPIALTVDVSGARGNQEIMSMVHAGVAAGMAQTEQRIGRSINGIVANGRRRYARA</sequence>
<evidence type="ECO:0008006" key="5">
    <source>
        <dbReference type="Google" id="ProtNLM"/>
    </source>
</evidence>
<keyword evidence="1" id="KW-0175">Coiled coil</keyword>
<feature type="compositionally biased region" description="Basic and acidic residues" evidence="2">
    <location>
        <begin position="412"/>
        <end position="424"/>
    </location>
</feature>
<organism evidence="3 4">
    <name type="scientific">Methylobacterium persicinum</name>
    <dbReference type="NCBI Taxonomy" id="374426"/>
    <lineage>
        <taxon>Bacteria</taxon>
        <taxon>Pseudomonadati</taxon>
        <taxon>Pseudomonadota</taxon>
        <taxon>Alphaproteobacteria</taxon>
        <taxon>Hyphomicrobiales</taxon>
        <taxon>Methylobacteriaceae</taxon>
        <taxon>Methylobacterium</taxon>
    </lineage>
</organism>
<evidence type="ECO:0000313" key="4">
    <source>
        <dbReference type="Proteomes" id="UP001236369"/>
    </source>
</evidence>
<proteinExistence type="predicted"/>
<dbReference type="EMBL" id="JAUSVV010000014">
    <property type="protein sequence ID" value="MDQ0444670.1"/>
    <property type="molecule type" value="Genomic_DNA"/>
</dbReference>
<feature type="region of interest" description="Disordered" evidence="2">
    <location>
        <begin position="379"/>
        <end position="400"/>
    </location>
</feature>
<feature type="region of interest" description="Disordered" evidence="2">
    <location>
        <begin position="412"/>
        <end position="433"/>
    </location>
</feature>
<protein>
    <recommendedName>
        <fullName evidence="5">Bacteriophage tail tape measure C-terminal domain-containing protein</fullName>
    </recommendedName>
</protein>
<feature type="coiled-coil region" evidence="1">
    <location>
        <begin position="520"/>
        <end position="547"/>
    </location>
</feature>
<evidence type="ECO:0000256" key="2">
    <source>
        <dbReference type="SAM" id="MobiDB-lite"/>
    </source>
</evidence>
<comment type="caution">
    <text evidence="3">The sequence shown here is derived from an EMBL/GenBank/DDBJ whole genome shotgun (WGS) entry which is preliminary data.</text>
</comment>
<dbReference type="RefSeq" id="WP_238249394.1">
    <property type="nucleotide sequence ID" value="NZ_BPQX01000030.1"/>
</dbReference>
<evidence type="ECO:0000313" key="3">
    <source>
        <dbReference type="EMBL" id="MDQ0444670.1"/>
    </source>
</evidence>
<keyword evidence="4" id="KW-1185">Reference proteome</keyword>
<evidence type="ECO:0000256" key="1">
    <source>
        <dbReference type="SAM" id="Coils"/>
    </source>
</evidence>
<reference evidence="3 4" key="1">
    <citation type="submission" date="2023-07" db="EMBL/GenBank/DDBJ databases">
        <title>Genomic Encyclopedia of Type Strains, Phase IV (KMG-IV): sequencing the most valuable type-strain genomes for metagenomic binning, comparative biology and taxonomic classification.</title>
        <authorList>
            <person name="Goeker M."/>
        </authorList>
    </citation>
    <scope>NUCLEOTIDE SEQUENCE [LARGE SCALE GENOMIC DNA]</scope>
    <source>
        <strain evidence="3 4">DSM 19562</strain>
    </source>
</reference>
<name>A0ABU0HSJ7_9HYPH</name>
<accession>A0ABU0HSJ7</accession>